<dbReference type="SUPFAM" id="SSF52540">
    <property type="entry name" value="P-loop containing nucleoside triphosphate hydrolases"/>
    <property type="match status" value="1"/>
</dbReference>
<dbReference type="Pfam" id="PF12619">
    <property type="entry name" value="MCM2_N"/>
    <property type="match status" value="1"/>
</dbReference>
<dbReference type="PANTHER" id="PTHR11630:SF44">
    <property type="entry name" value="DNA REPLICATION LICENSING FACTOR MCM2"/>
    <property type="match status" value="1"/>
</dbReference>
<evidence type="ECO:0000256" key="3">
    <source>
        <dbReference type="ARBA" id="ARBA00012551"/>
    </source>
</evidence>
<comment type="subcellular location">
    <subcellularLocation>
        <location evidence="1">Nucleus</location>
    </subcellularLocation>
</comment>
<dbReference type="GO" id="GO:0003697">
    <property type="term" value="F:single-stranded DNA binding"/>
    <property type="evidence" value="ECO:0007669"/>
    <property type="project" value="TreeGrafter"/>
</dbReference>
<keyword evidence="8" id="KW-0863">Zinc-finger</keyword>
<dbReference type="Pfam" id="PF14551">
    <property type="entry name" value="MCM_N"/>
    <property type="match status" value="1"/>
</dbReference>
<dbReference type="InterPro" id="IPR027925">
    <property type="entry name" value="MCM_N"/>
</dbReference>
<evidence type="ECO:0000256" key="17">
    <source>
        <dbReference type="RuleBase" id="RU004070"/>
    </source>
</evidence>
<feature type="region of interest" description="Disordered" evidence="18">
    <location>
        <begin position="267"/>
        <end position="294"/>
    </location>
</feature>
<evidence type="ECO:0000256" key="11">
    <source>
        <dbReference type="ARBA" id="ARBA00022833"/>
    </source>
</evidence>
<dbReference type="PROSITE" id="PS00847">
    <property type="entry name" value="MCM_1"/>
    <property type="match status" value="1"/>
</dbReference>
<evidence type="ECO:0000256" key="4">
    <source>
        <dbReference type="ARBA" id="ARBA00018925"/>
    </source>
</evidence>
<protein>
    <recommendedName>
        <fullName evidence="4">DNA replication licensing factor MCM2</fullName>
        <ecNumber evidence="3">3.6.4.12</ecNumber>
    </recommendedName>
</protein>
<dbReference type="InterPro" id="IPR008045">
    <property type="entry name" value="MCM2"/>
</dbReference>
<dbReference type="SUPFAM" id="SSF49562">
    <property type="entry name" value="C2 domain (Calcium/lipid-binding domain, CaLB)"/>
    <property type="match status" value="1"/>
</dbReference>
<comment type="catalytic activity">
    <reaction evidence="16">
        <text>ATP + H2O = ADP + phosphate + H(+)</text>
        <dbReference type="Rhea" id="RHEA:13065"/>
        <dbReference type="ChEBI" id="CHEBI:15377"/>
        <dbReference type="ChEBI" id="CHEBI:15378"/>
        <dbReference type="ChEBI" id="CHEBI:30616"/>
        <dbReference type="ChEBI" id="CHEBI:43474"/>
        <dbReference type="ChEBI" id="CHEBI:456216"/>
        <dbReference type="EC" id="3.6.4.12"/>
    </reaction>
</comment>
<dbReference type="GO" id="GO:0000347">
    <property type="term" value="C:THO complex"/>
    <property type="evidence" value="ECO:0007669"/>
    <property type="project" value="UniProtKB-ARBA"/>
</dbReference>
<dbReference type="Pfam" id="PF00493">
    <property type="entry name" value="MCM"/>
    <property type="match status" value="1"/>
</dbReference>
<dbReference type="GO" id="GO:0005524">
    <property type="term" value="F:ATP binding"/>
    <property type="evidence" value="ECO:0007669"/>
    <property type="project" value="UniProtKB-KW"/>
</dbReference>
<accession>A0A6A6KJZ5</accession>
<keyword evidence="7 17" id="KW-0547">Nucleotide-binding</keyword>
<keyword evidence="22" id="KW-1185">Reference proteome</keyword>
<evidence type="ECO:0000256" key="6">
    <source>
        <dbReference type="ARBA" id="ARBA00022723"/>
    </source>
</evidence>
<dbReference type="FunFam" id="3.40.50.300:FF:001141">
    <property type="entry name" value="DNA helicase"/>
    <property type="match status" value="1"/>
</dbReference>
<dbReference type="GO" id="GO:0008270">
    <property type="term" value="F:zinc ion binding"/>
    <property type="evidence" value="ECO:0007669"/>
    <property type="project" value="UniProtKB-KW"/>
</dbReference>
<evidence type="ECO:0000256" key="2">
    <source>
        <dbReference type="ARBA" id="ARBA00008010"/>
    </source>
</evidence>
<comment type="caution">
    <text evidence="21">The sequence shown here is derived from an EMBL/GenBank/DDBJ whole genome shotgun (WGS) entry which is preliminary data.</text>
</comment>
<evidence type="ECO:0000313" key="22">
    <source>
        <dbReference type="Proteomes" id="UP000467840"/>
    </source>
</evidence>
<keyword evidence="12 17" id="KW-0067">ATP-binding</keyword>
<dbReference type="Pfam" id="PF00168">
    <property type="entry name" value="C2"/>
    <property type="match status" value="1"/>
</dbReference>
<feature type="domain" description="MCM C-terminal AAA(+) ATPase" evidence="20">
    <location>
        <begin position="665"/>
        <end position="883"/>
    </location>
</feature>
<dbReference type="GO" id="GO:1902975">
    <property type="term" value="P:mitotic DNA replication initiation"/>
    <property type="evidence" value="ECO:0007669"/>
    <property type="project" value="TreeGrafter"/>
</dbReference>
<feature type="compositionally biased region" description="Basic and acidic residues" evidence="18">
    <location>
        <begin position="373"/>
        <end position="398"/>
    </location>
</feature>
<dbReference type="Proteomes" id="UP000467840">
    <property type="component" value="Chromosome 8"/>
</dbReference>
<keyword evidence="10" id="KW-0347">Helicase</keyword>
<evidence type="ECO:0000256" key="8">
    <source>
        <dbReference type="ARBA" id="ARBA00022771"/>
    </source>
</evidence>
<keyword evidence="15" id="KW-0131">Cell cycle</keyword>
<dbReference type="GO" id="GO:0017116">
    <property type="term" value="F:single-stranded DNA helicase activity"/>
    <property type="evidence" value="ECO:0007669"/>
    <property type="project" value="TreeGrafter"/>
</dbReference>
<evidence type="ECO:0000256" key="7">
    <source>
        <dbReference type="ARBA" id="ARBA00022741"/>
    </source>
</evidence>
<dbReference type="InterPro" id="IPR001208">
    <property type="entry name" value="MCM_dom"/>
</dbReference>
<dbReference type="InterPro" id="IPR012340">
    <property type="entry name" value="NA-bd_OB-fold"/>
</dbReference>
<name>A0A6A6KJZ5_HEVBR</name>
<dbReference type="Gene3D" id="2.60.40.150">
    <property type="entry name" value="C2 domain"/>
    <property type="match status" value="1"/>
</dbReference>
<dbReference type="GO" id="GO:0042555">
    <property type="term" value="C:MCM complex"/>
    <property type="evidence" value="ECO:0007669"/>
    <property type="project" value="InterPro"/>
</dbReference>
<dbReference type="InterPro" id="IPR018525">
    <property type="entry name" value="MCM_CS"/>
</dbReference>
<dbReference type="InterPro" id="IPR041562">
    <property type="entry name" value="MCM_lid"/>
</dbReference>
<dbReference type="InterPro" id="IPR031327">
    <property type="entry name" value="MCM"/>
</dbReference>
<dbReference type="Pfam" id="PF17855">
    <property type="entry name" value="MCM_lid"/>
    <property type="match status" value="1"/>
</dbReference>
<dbReference type="PROSITE" id="PS50004">
    <property type="entry name" value="C2"/>
    <property type="match status" value="1"/>
</dbReference>
<dbReference type="GO" id="GO:0016787">
    <property type="term" value="F:hydrolase activity"/>
    <property type="evidence" value="ECO:0007669"/>
    <property type="project" value="UniProtKB-KW"/>
</dbReference>
<dbReference type="SUPFAM" id="SSF50249">
    <property type="entry name" value="Nucleic acid-binding proteins"/>
    <property type="match status" value="1"/>
</dbReference>
<organism evidence="21 22">
    <name type="scientific">Hevea brasiliensis</name>
    <name type="common">Para rubber tree</name>
    <name type="synonym">Siphonia brasiliensis</name>
    <dbReference type="NCBI Taxonomy" id="3981"/>
    <lineage>
        <taxon>Eukaryota</taxon>
        <taxon>Viridiplantae</taxon>
        <taxon>Streptophyta</taxon>
        <taxon>Embryophyta</taxon>
        <taxon>Tracheophyta</taxon>
        <taxon>Spermatophyta</taxon>
        <taxon>Magnoliopsida</taxon>
        <taxon>eudicotyledons</taxon>
        <taxon>Gunneridae</taxon>
        <taxon>Pentapetalae</taxon>
        <taxon>rosids</taxon>
        <taxon>fabids</taxon>
        <taxon>Malpighiales</taxon>
        <taxon>Euphorbiaceae</taxon>
        <taxon>Crotonoideae</taxon>
        <taxon>Micrandreae</taxon>
        <taxon>Hevea</taxon>
    </lineage>
</organism>
<dbReference type="GO" id="GO:0000727">
    <property type="term" value="P:double-strand break repair via break-induced replication"/>
    <property type="evidence" value="ECO:0007669"/>
    <property type="project" value="TreeGrafter"/>
</dbReference>
<evidence type="ECO:0000256" key="14">
    <source>
        <dbReference type="ARBA" id="ARBA00023242"/>
    </source>
</evidence>
<keyword evidence="6" id="KW-0479">Metal-binding</keyword>
<evidence type="ECO:0000259" key="20">
    <source>
        <dbReference type="PROSITE" id="PS50051"/>
    </source>
</evidence>
<evidence type="ECO:0000256" key="13">
    <source>
        <dbReference type="ARBA" id="ARBA00023125"/>
    </source>
</evidence>
<proteinExistence type="inferred from homology"/>
<keyword evidence="13 17" id="KW-0238">DNA-binding</keyword>
<keyword evidence="5" id="KW-0235">DNA replication</keyword>
<feature type="domain" description="C2" evidence="19">
    <location>
        <begin position="1"/>
        <end position="125"/>
    </location>
</feature>
<comment type="similarity">
    <text evidence="2 17">Belongs to the MCM family.</text>
</comment>
<dbReference type="EMBL" id="JAAGAX010000016">
    <property type="protein sequence ID" value="KAF2288426.1"/>
    <property type="molecule type" value="Genomic_DNA"/>
</dbReference>
<dbReference type="GO" id="GO:0043138">
    <property type="term" value="F:3'-5' DNA helicase activity"/>
    <property type="evidence" value="ECO:0007669"/>
    <property type="project" value="TreeGrafter"/>
</dbReference>
<feature type="compositionally biased region" description="Polar residues" evidence="18">
    <location>
        <begin position="412"/>
        <end position="423"/>
    </location>
</feature>
<dbReference type="InterPro" id="IPR000008">
    <property type="entry name" value="C2_dom"/>
</dbReference>
<evidence type="ECO:0000256" key="10">
    <source>
        <dbReference type="ARBA" id="ARBA00022806"/>
    </source>
</evidence>
<evidence type="ECO:0000256" key="16">
    <source>
        <dbReference type="ARBA" id="ARBA00047995"/>
    </source>
</evidence>
<dbReference type="InterPro" id="IPR044750">
    <property type="entry name" value="C2_SRC2/BAP"/>
</dbReference>
<evidence type="ECO:0000256" key="5">
    <source>
        <dbReference type="ARBA" id="ARBA00022705"/>
    </source>
</evidence>
<feature type="compositionally biased region" description="Acidic residues" evidence="18">
    <location>
        <begin position="434"/>
        <end position="448"/>
    </location>
</feature>
<evidence type="ECO:0000256" key="9">
    <source>
        <dbReference type="ARBA" id="ARBA00022801"/>
    </source>
</evidence>
<evidence type="ECO:0000256" key="18">
    <source>
        <dbReference type="SAM" id="MobiDB-lite"/>
    </source>
</evidence>
<dbReference type="Pfam" id="PF23669">
    <property type="entry name" value="WHD_MCM2"/>
    <property type="match status" value="1"/>
</dbReference>
<gene>
    <name evidence="21" type="ORF">GH714_007381</name>
</gene>
<dbReference type="AlphaFoldDB" id="A0A6A6KJZ5"/>
<evidence type="ECO:0000256" key="1">
    <source>
        <dbReference type="ARBA" id="ARBA00004123"/>
    </source>
</evidence>
<dbReference type="EC" id="3.6.4.12" evidence="3"/>
<dbReference type="PROSITE" id="PS50051">
    <property type="entry name" value="MCM_2"/>
    <property type="match status" value="1"/>
</dbReference>
<keyword evidence="14" id="KW-0539">Nucleus</keyword>
<reference evidence="21 22" key="1">
    <citation type="journal article" date="2020" name="Mol. Plant">
        <title>The Chromosome-Based Rubber Tree Genome Provides New Insights into Spurge Genome Evolution and Rubber Biosynthesis.</title>
        <authorList>
            <person name="Liu J."/>
            <person name="Shi C."/>
            <person name="Shi C.C."/>
            <person name="Li W."/>
            <person name="Zhang Q.J."/>
            <person name="Zhang Y."/>
            <person name="Li K."/>
            <person name="Lu H.F."/>
            <person name="Shi C."/>
            <person name="Zhu S.T."/>
            <person name="Xiao Z.Y."/>
            <person name="Nan H."/>
            <person name="Yue Y."/>
            <person name="Zhu X.G."/>
            <person name="Wu Y."/>
            <person name="Hong X.N."/>
            <person name="Fan G.Y."/>
            <person name="Tong Y."/>
            <person name="Zhang D."/>
            <person name="Mao C.L."/>
            <person name="Liu Y.L."/>
            <person name="Hao S.J."/>
            <person name="Liu W.Q."/>
            <person name="Lv M.Q."/>
            <person name="Zhang H.B."/>
            <person name="Liu Y."/>
            <person name="Hu-Tang G.R."/>
            <person name="Wang J.P."/>
            <person name="Wang J.H."/>
            <person name="Sun Y.H."/>
            <person name="Ni S.B."/>
            <person name="Chen W.B."/>
            <person name="Zhang X.C."/>
            <person name="Jiao Y.N."/>
            <person name="Eichler E.E."/>
            <person name="Li G.H."/>
            <person name="Liu X."/>
            <person name="Gao L.Z."/>
        </authorList>
    </citation>
    <scope>NUCLEOTIDE SEQUENCE [LARGE SCALE GENOMIC DNA]</scope>
    <source>
        <strain evidence="22">cv. GT1</strain>
        <tissue evidence="21">Leaf</tissue>
    </source>
</reference>
<sequence>MEWVSLELKLISCRGLKAFNFFHKLSVYAVVSISNDDFKGKNQQQQCLQRQKTPVDGEGGGKPEWNHMMHFDLKSISLPDQGDHLFLVFKLRCAGVIYGKRSIGEVRVPFKDLIDEFNGTIRFVSYQVRTSEGKPNGVLNFSYKVKGKAEKKGDASPTPRLVFPARTKIHLSPEKVHCPPLQAQVRSQDKCLYPSLDDIRSPLPEISGPSPQSYIMPPSPFPFQLPAFTVGHGPCPSPLVQIQGHIGTQQRQPVMVTVRMGSLGKVGFDAWKSAPPPNTSRTSENFTDDDEAAVDPQIIRDEPDEPEEEEEGEDLYNDNFLDDYRRMDEHDQYESVGLDDSLEDERDLDQIMQDRRAADLELDTRDARLTDRKLPQLLHDHDTDDDSYRPSKRSRADFRPPASQRSYDDTDGMQSSPGRSQQGHSREDVPMTDQTDDYPYEDEDGDEGEFEMYRVQGTLREWVTRDEVRRFIAKKFKEFLLTYVNPKNGHGDFEYVRLINEMVAANKCSLEIDYKQFIYVHPNIAIWLADAPQSVLEVMEEVARNVVFNLHPNYKNIHQKIYVRVTSLPVYDQIRNIRQIHLNTMIRIGGVVTRRSGVFPQLQQEVTGIYTNNFDLSLNTKNGFPVFATVIEANYVTKKQDLFSAYKLTQEDKEEIEKLAKDPRIGERIIKSVAPSIYGHEDIKTAIALAMFGGQEKNVEGKHRLRGDINVLLLGDPGTAKSQFLKYVEKTGQRAVYTTGKGASAVGLTAAVHKDPVTREWTLEGGALVLADKGICLIDEFDKMNDQDRVSIHEAMEQQSQHIKGRDCYFSAGSLFCHCCCKSCWGKTHDFNTILVPIPRYDSSKTFSQNVELTDPIISRFDILCVVKDVVDPVADEMLARFVVDSHFKSQPRILPQDLLKKYLTYAKLNVFPRLHNSDMEKLTQVYAELRRESSHGQGVPIAVRHIESMIRMSEAHARMHLRQHVTEEDVDMAIRVLLNSFISTQKYGVQRALQKSFRKYITYKMDYNRMLLNLLQELVNRALRFEEIMSGSISGLAHIDVKVEDLQSMAEERGISDLNPFFSSTDFSAANFELDNDRRVIKHQLPRH</sequence>
<dbReference type="InterPro" id="IPR059098">
    <property type="entry name" value="WHD_MCM2"/>
</dbReference>
<dbReference type="InterPro" id="IPR035892">
    <property type="entry name" value="C2_domain_sf"/>
</dbReference>
<evidence type="ECO:0000259" key="19">
    <source>
        <dbReference type="PROSITE" id="PS50004"/>
    </source>
</evidence>
<feature type="region of interest" description="Disordered" evidence="18">
    <location>
        <begin position="373"/>
        <end position="448"/>
    </location>
</feature>
<dbReference type="CDD" id="cd04051">
    <property type="entry name" value="C2_SRC2_like"/>
    <property type="match status" value="1"/>
</dbReference>
<evidence type="ECO:0000256" key="15">
    <source>
        <dbReference type="ARBA" id="ARBA00023306"/>
    </source>
</evidence>
<dbReference type="InterPro" id="IPR027417">
    <property type="entry name" value="P-loop_NTPase"/>
</dbReference>
<dbReference type="Gene3D" id="3.40.50.300">
    <property type="entry name" value="P-loop containing nucleotide triphosphate hydrolases"/>
    <property type="match status" value="1"/>
</dbReference>
<keyword evidence="11" id="KW-0862">Zinc</keyword>
<dbReference type="FunFam" id="3.30.1640.10:FF:000008">
    <property type="entry name" value="DNA helicase"/>
    <property type="match status" value="1"/>
</dbReference>
<evidence type="ECO:0000313" key="21">
    <source>
        <dbReference type="EMBL" id="KAF2288426.1"/>
    </source>
</evidence>
<dbReference type="GO" id="GO:0006952">
    <property type="term" value="P:defense response"/>
    <property type="evidence" value="ECO:0007669"/>
    <property type="project" value="InterPro"/>
</dbReference>
<evidence type="ECO:0000256" key="12">
    <source>
        <dbReference type="ARBA" id="ARBA00022840"/>
    </source>
</evidence>
<dbReference type="SMART" id="SM00239">
    <property type="entry name" value="C2"/>
    <property type="match status" value="1"/>
</dbReference>
<dbReference type="SMART" id="SM00350">
    <property type="entry name" value="MCM"/>
    <property type="match status" value="1"/>
</dbReference>
<dbReference type="PRINTS" id="PR01657">
    <property type="entry name" value="MCMFAMILY"/>
</dbReference>
<dbReference type="Gene3D" id="3.30.1640.10">
    <property type="entry name" value="mini-chromosome maintenance (MCM) complex, chain A, domain 1"/>
    <property type="match status" value="1"/>
</dbReference>
<keyword evidence="9" id="KW-0378">Hydrolase</keyword>
<dbReference type="PANTHER" id="PTHR11630">
    <property type="entry name" value="DNA REPLICATION LICENSING FACTOR MCM FAMILY MEMBER"/>
    <property type="match status" value="1"/>
</dbReference>